<comment type="caution">
    <text evidence="2">The sequence shown here is derived from an EMBL/GenBank/DDBJ whole genome shotgun (WGS) entry which is preliminary data.</text>
</comment>
<evidence type="ECO:0000313" key="2">
    <source>
        <dbReference type="EMBL" id="KAK6304240.1"/>
    </source>
</evidence>
<proteinExistence type="predicted"/>
<protein>
    <submittedName>
        <fullName evidence="2">Uncharacterized protein</fullName>
    </submittedName>
</protein>
<dbReference type="AlphaFoldDB" id="A0AAN8LDM2"/>
<gene>
    <name evidence="2" type="ORF">J4Q44_G00248260</name>
</gene>
<evidence type="ECO:0000256" key="1">
    <source>
        <dbReference type="SAM" id="MobiDB-lite"/>
    </source>
</evidence>
<keyword evidence="3" id="KW-1185">Reference proteome</keyword>
<dbReference type="Proteomes" id="UP001356427">
    <property type="component" value="Unassembled WGS sequence"/>
</dbReference>
<feature type="region of interest" description="Disordered" evidence="1">
    <location>
        <begin position="78"/>
        <end position="118"/>
    </location>
</feature>
<reference evidence="2 3" key="1">
    <citation type="submission" date="2021-04" db="EMBL/GenBank/DDBJ databases">
        <authorList>
            <person name="De Guttry C."/>
            <person name="Zahm M."/>
            <person name="Klopp C."/>
            <person name="Cabau C."/>
            <person name="Louis A."/>
            <person name="Berthelot C."/>
            <person name="Parey E."/>
            <person name="Roest Crollius H."/>
            <person name="Montfort J."/>
            <person name="Robinson-Rechavi M."/>
            <person name="Bucao C."/>
            <person name="Bouchez O."/>
            <person name="Gislard M."/>
            <person name="Lluch J."/>
            <person name="Milhes M."/>
            <person name="Lampietro C."/>
            <person name="Lopez Roques C."/>
            <person name="Donnadieu C."/>
            <person name="Braasch I."/>
            <person name="Desvignes T."/>
            <person name="Postlethwait J."/>
            <person name="Bobe J."/>
            <person name="Wedekind C."/>
            <person name="Guiguen Y."/>
        </authorList>
    </citation>
    <scope>NUCLEOTIDE SEQUENCE [LARGE SCALE GENOMIC DNA]</scope>
    <source>
        <strain evidence="2">Cs_M1</strain>
        <tissue evidence="2">Blood</tissue>
    </source>
</reference>
<sequence>MKGLTKCCLGLSVADDLPPPPPPDPADPVDALALHPTVPPPPTPQFTPVPTLAYESSLVAAAVDKLLSGLAMLAVGMTSTPRPQRKGVAGEARQADRKSRNPFLEGTPPTSSTGDHKTQKLQAAQFTFYQMAALAAAGGVASGGRICYNCQKPGPFRRKLHSNCPAAEGKRWIKK</sequence>
<evidence type="ECO:0000313" key="3">
    <source>
        <dbReference type="Proteomes" id="UP001356427"/>
    </source>
</evidence>
<dbReference type="EMBL" id="JAGTTL010000023">
    <property type="protein sequence ID" value="KAK6304240.1"/>
    <property type="molecule type" value="Genomic_DNA"/>
</dbReference>
<feature type="compositionally biased region" description="Pro residues" evidence="1">
    <location>
        <begin position="17"/>
        <end position="26"/>
    </location>
</feature>
<organism evidence="2 3">
    <name type="scientific">Coregonus suidteri</name>
    <dbReference type="NCBI Taxonomy" id="861788"/>
    <lineage>
        <taxon>Eukaryota</taxon>
        <taxon>Metazoa</taxon>
        <taxon>Chordata</taxon>
        <taxon>Craniata</taxon>
        <taxon>Vertebrata</taxon>
        <taxon>Euteleostomi</taxon>
        <taxon>Actinopterygii</taxon>
        <taxon>Neopterygii</taxon>
        <taxon>Teleostei</taxon>
        <taxon>Protacanthopterygii</taxon>
        <taxon>Salmoniformes</taxon>
        <taxon>Salmonidae</taxon>
        <taxon>Coregoninae</taxon>
        <taxon>Coregonus</taxon>
    </lineage>
</organism>
<accession>A0AAN8LDM2</accession>
<feature type="region of interest" description="Disordered" evidence="1">
    <location>
        <begin position="15"/>
        <end position="39"/>
    </location>
</feature>
<name>A0AAN8LDM2_9TELE</name>